<organism evidence="1 2">
    <name type="scientific">Galerina marginata (strain CBS 339.88)</name>
    <dbReference type="NCBI Taxonomy" id="685588"/>
    <lineage>
        <taxon>Eukaryota</taxon>
        <taxon>Fungi</taxon>
        <taxon>Dikarya</taxon>
        <taxon>Basidiomycota</taxon>
        <taxon>Agaricomycotina</taxon>
        <taxon>Agaricomycetes</taxon>
        <taxon>Agaricomycetidae</taxon>
        <taxon>Agaricales</taxon>
        <taxon>Agaricineae</taxon>
        <taxon>Strophariaceae</taxon>
        <taxon>Galerina</taxon>
    </lineage>
</organism>
<dbReference type="EMBL" id="KL142395">
    <property type="protein sequence ID" value="KDR70774.1"/>
    <property type="molecule type" value="Genomic_DNA"/>
</dbReference>
<sequence>MSTKDGRDDMYWLSHRHCNTTFIAAGPLPLTLYISSSLPPPTFFFLHDAPKLEQVILECRIDNFGLSSHVPSPNLDGEQIPFAPSFTALGRLTIPAFWLIDMQLSSPDPEWFSKLNCLKMDVMVTKFEFPQSGQYSLTNFLRCLSELRVPASIFLQDLYLSYEYSVDNLNSADRTHPAYTFSGTDTYFKSVSKDFIAHFYALANVVSGFMLSFEDCEIPNISHLQYARNICLENIVDDQGQSLRNVLAAWEGSCLTTYSCPPFNDTFLSWLRSVQEYIRIDTEGNRVSIKAYPAVNLSSLQIDDCVNFTAPALMEVVKFRSDNHAAYLELGKAGSDKSLNTDSIDSVSVTGRGPPFTLEDMSLHWLYDKIEILTWNTEDDEGGEHWYQQGDEERCFD</sequence>
<dbReference type="AlphaFoldDB" id="A0A067SSV0"/>
<dbReference type="OrthoDB" id="3171948at2759"/>
<keyword evidence="2" id="KW-1185">Reference proteome</keyword>
<dbReference type="Proteomes" id="UP000027222">
    <property type="component" value="Unassembled WGS sequence"/>
</dbReference>
<evidence type="ECO:0000313" key="1">
    <source>
        <dbReference type="EMBL" id="KDR70774.1"/>
    </source>
</evidence>
<accession>A0A067SSV0</accession>
<gene>
    <name evidence="1" type="ORF">GALMADRAFT_144269</name>
</gene>
<name>A0A067SSV0_GALM3</name>
<protein>
    <submittedName>
        <fullName evidence="1">Uncharacterized protein</fullName>
    </submittedName>
</protein>
<dbReference type="STRING" id="685588.A0A067SSV0"/>
<proteinExistence type="predicted"/>
<evidence type="ECO:0000313" key="2">
    <source>
        <dbReference type="Proteomes" id="UP000027222"/>
    </source>
</evidence>
<reference evidence="2" key="1">
    <citation type="journal article" date="2014" name="Proc. Natl. Acad. Sci. U.S.A.">
        <title>Extensive sampling of basidiomycete genomes demonstrates inadequacy of the white-rot/brown-rot paradigm for wood decay fungi.</title>
        <authorList>
            <person name="Riley R."/>
            <person name="Salamov A.A."/>
            <person name="Brown D.W."/>
            <person name="Nagy L.G."/>
            <person name="Floudas D."/>
            <person name="Held B.W."/>
            <person name="Levasseur A."/>
            <person name="Lombard V."/>
            <person name="Morin E."/>
            <person name="Otillar R."/>
            <person name="Lindquist E.A."/>
            <person name="Sun H."/>
            <person name="LaButti K.M."/>
            <person name="Schmutz J."/>
            <person name="Jabbour D."/>
            <person name="Luo H."/>
            <person name="Baker S.E."/>
            <person name="Pisabarro A.G."/>
            <person name="Walton J.D."/>
            <person name="Blanchette R.A."/>
            <person name="Henrissat B."/>
            <person name="Martin F."/>
            <person name="Cullen D."/>
            <person name="Hibbett D.S."/>
            <person name="Grigoriev I.V."/>
        </authorList>
    </citation>
    <scope>NUCLEOTIDE SEQUENCE [LARGE SCALE GENOMIC DNA]</scope>
    <source>
        <strain evidence="2">CBS 339.88</strain>
    </source>
</reference>
<dbReference type="HOGENOM" id="CLU_694535_0_0_1"/>